<organism evidence="3 4">
    <name type="scientific">Escallonia herrerae</name>
    <dbReference type="NCBI Taxonomy" id="1293975"/>
    <lineage>
        <taxon>Eukaryota</taxon>
        <taxon>Viridiplantae</taxon>
        <taxon>Streptophyta</taxon>
        <taxon>Embryophyta</taxon>
        <taxon>Tracheophyta</taxon>
        <taxon>Spermatophyta</taxon>
        <taxon>Magnoliopsida</taxon>
        <taxon>eudicotyledons</taxon>
        <taxon>Gunneridae</taxon>
        <taxon>Pentapetalae</taxon>
        <taxon>asterids</taxon>
        <taxon>campanulids</taxon>
        <taxon>Escalloniales</taxon>
        <taxon>Escalloniaceae</taxon>
        <taxon>Escallonia</taxon>
    </lineage>
</organism>
<protein>
    <submittedName>
        <fullName evidence="3">Uncharacterized protein</fullName>
    </submittedName>
</protein>
<sequence length="110" mass="11564">MGSGVAHGALHARGAAHRHGSAASVEDYPHLVGMLLIIVGLYSFLWAKNKELKSATDQAKLAAAGEQGKTVPDSEAEMQLTAVVVPTDSTVHTDDVEGLPNRNQPEPLNV</sequence>
<evidence type="ECO:0000256" key="1">
    <source>
        <dbReference type="SAM" id="MobiDB-lite"/>
    </source>
</evidence>
<proteinExistence type="predicted"/>
<dbReference type="EMBL" id="JAVXUP010000015">
    <property type="protein sequence ID" value="KAK3042822.1"/>
    <property type="molecule type" value="Genomic_DNA"/>
</dbReference>
<keyword evidence="2" id="KW-0812">Transmembrane</keyword>
<evidence type="ECO:0000256" key="2">
    <source>
        <dbReference type="SAM" id="Phobius"/>
    </source>
</evidence>
<feature type="region of interest" description="Disordered" evidence="1">
    <location>
        <begin position="89"/>
        <end position="110"/>
    </location>
</feature>
<feature type="region of interest" description="Disordered" evidence="1">
    <location>
        <begin position="1"/>
        <end position="23"/>
    </location>
</feature>
<feature type="compositionally biased region" description="Polar residues" evidence="1">
    <location>
        <begin position="101"/>
        <end position="110"/>
    </location>
</feature>
<name>A0AA88XA97_9ASTE</name>
<reference evidence="3" key="1">
    <citation type="submission" date="2022-12" db="EMBL/GenBank/DDBJ databases">
        <title>Draft genome assemblies for two species of Escallonia (Escalloniales).</title>
        <authorList>
            <person name="Chanderbali A."/>
            <person name="Dervinis C."/>
            <person name="Anghel I."/>
            <person name="Soltis D."/>
            <person name="Soltis P."/>
            <person name="Zapata F."/>
        </authorList>
    </citation>
    <scope>NUCLEOTIDE SEQUENCE</scope>
    <source>
        <strain evidence="3">UCBG64.0493</strain>
        <tissue evidence="3">Leaf</tissue>
    </source>
</reference>
<accession>A0AA88XA97</accession>
<keyword evidence="4" id="KW-1185">Reference proteome</keyword>
<comment type="caution">
    <text evidence="3">The sequence shown here is derived from an EMBL/GenBank/DDBJ whole genome shotgun (WGS) entry which is preliminary data.</text>
</comment>
<evidence type="ECO:0000313" key="3">
    <source>
        <dbReference type="EMBL" id="KAK3042822.1"/>
    </source>
</evidence>
<dbReference type="Proteomes" id="UP001188597">
    <property type="component" value="Unassembled WGS sequence"/>
</dbReference>
<keyword evidence="2" id="KW-1133">Transmembrane helix</keyword>
<feature type="compositionally biased region" description="Low complexity" evidence="1">
    <location>
        <begin position="1"/>
        <end position="13"/>
    </location>
</feature>
<feature type="transmembrane region" description="Helical" evidence="2">
    <location>
        <begin position="28"/>
        <end position="47"/>
    </location>
</feature>
<dbReference type="AlphaFoldDB" id="A0AA88XA97"/>
<evidence type="ECO:0000313" key="4">
    <source>
        <dbReference type="Proteomes" id="UP001188597"/>
    </source>
</evidence>
<keyword evidence="2" id="KW-0472">Membrane</keyword>
<gene>
    <name evidence="3" type="ORF">RJ639_001095</name>
</gene>